<comment type="caution">
    <text evidence="2">The sequence shown here is derived from an EMBL/GenBank/DDBJ whole genome shotgun (WGS) entry which is preliminary data.</text>
</comment>
<protein>
    <submittedName>
        <fullName evidence="2">Uncharacterized protein</fullName>
    </submittedName>
</protein>
<reference evidence="2 3" key="1">
    <citation type="submission" date="2020-08" db="EMBL/GenBank/DDBJ databases">
        <title>A Genomic Blueprint of the Chicken Gut Microbiome.</title>
        <authorList>
            <person name="Gilroy R."/>
            <person name="Ravi A."/>
            <person name="Getino M."/>
            <person name="Pursley I."/>
            <person name="Horton D.L."/>
            <person name="Alikhan N.-F."/>
            <person name="Baker D."/>
            <person name="Gharbi K."/>
            <person name="Hall N."/>
            <person name="Watson M."/>
            <person name="Adriaenssens E.M."/>
            <person name="Foster-Nyarko E."/>
            <person name="Jarju S."/>
            <person name="Secka A."/>
            <person name="Antonio M."/>
            <person name="Oren A."/>
            <person name="Chaudhuri R."/>
            <person name="La Ragione R.M."/>
            <person name="Hildebrand F."/>
            <person name="Pallen M.J."/>
        </authorList>
    </citation>
    <scope>NUCLEOTIDE SEQUENCE [LARGE SCALE GENOMIC DNA]</scope>
    <source>
        <strain evidence="2 3">Sa3CVN1</strain>
    </source>
</reference>
<dbReference type="EMBL" id="JACSRA010000064">
    <property type="protein sequence ID" value="MBD7913507.1"/>
    <property type="molecule type" value="Genomic_DNA"/>
</dbReference>
<dbReference type="Proteomes" id="UP000627781">
    <property type="component" value="Unassembled WGS sequence"/>
</dbReference>
<organism evidence="2 3">
    <name type="scientific">Clostridium cibarium</name>
    <dbReference type="NCBI Taxonomy" id="2762247"/>
    <lineage>
        <taxon>Bacteria</taxon>
        <taxon>Bacillati</taxon>
        <taxon>Bacillota</taxon>
        <taxon>Clostridia</taxon>
        <taxon>Eubacteriales</taxon>
        <taxon>Clostridiaceae</taxon>
        <taxon>Clostridium</taxon>
    </lineage>
</organism>
<keyword evidence="3" id="KW-1185">Reference proteome</keyword>
<sequence length="53" mass="5837">MKKIVLAVLATSMLLTNIAFASTKTTYTNNAKNKTVSSVTENNVYHLETHDAH</sequence>
<feature type="signal peptide" evidence="1">
    <location>
        <begin position="1"/>
        <end position="21"/>
    </location>
</feature>
<evidence type="ECO:0000256" key="1">
    <source>
        <dbReference type="SAM" id="SignalP"/>
    </source>
</evidence>
<keyword evidence="1" id="KW-0732">Signal</keyword>
<feature type="chain" id="PRO_5045092089" evidence="1">
    <location>
        <begin position="22"/>
        <end position="53"/>
    </location>
</feature>
<accession>A0ABR8PZD9</accession>
<name>A0ABR8PZD9_9CLOT</name>
<gene>
    <name evidence="2" type="ORF">H9661_19350</name>
</gene>
<evidence type="ECO:0000313" key="3">
    <source>
        <dbReference type="Proteomes" id="UP000627781"/>
    </source>
</evidence>
<evidence type="ECO:0000313" key="2">
    <source>
        <dbReference type="EMBL" id="MBD7913507.1"/>
    </source>
</evidence>
<proteinExistence type="predicted"/>
<dbReference type="RefSeq" id="WP_191770442.1">
    <property type="nucleotide sequence ID" value="NZ_JACSRA010000064.1"/>
</dbReference>